<feature type="domain" description="Restriction endonuclease type IV Mrr" evidence="2">
    <location>
        <begin position="163"/>
        <end position="278"/>
    </location>
</feature>
<evidence type="ECO:0000259" key="2">
    <source>
        <dbReference type="Pfam" id="PF04471"/>
    </source>
</evidence>
<feature type="domain" description="Restriction system protein Mrr-like N-terminal" evidence="3">
    <location>
        <begin position="16"/>
        <end position="90"/>
    </location>
</feature>
<gene>
    <name evidence="4" type="ORF">GWK16_16275</name>
</gene>
<sequence length="306" mass="34825">MAEITYRRTGELLRQLFKILMSSPDGMFGRDAIKQLEGSVSLSPYEAGDYPSGGRRFDRIVRFATVDCSKAGWLVKEKGRWSITEDGRKAYSDFTDGEDFYRKARKLYQAWEKNKSGYPSESSFTGEPASQPTELEDSAVEQSADVTFEAADEQARLEIEQFLHSMPPFEFQHLVADLLRAMDYHVEWVSPPGKDGGIDVLAYSDPLGTKPPRIKVQVKRVLQKVDINGLKSFAAVLDDEDIGLFVSAGGFTKDAEEYARSHAKRRITLIDLQRLVELWIRFYDKLAEVARRRFPLTPIYFLTPQD</sequence>
<protein>
    <submittedName>
        <fullName evidence="4">Mrr restriction system protein</fullName>
    </submittedName>
</protein>
<dbReference type="RefSeq" id="WP_170055021.1">
    <property type="nucleotide sequence ID" value="NZ_JABBKX010000005.1"/>
</dbReference>
<evidence type="ECO:0000259" key="3">
    <source>
        <dbReference type="Pfam" id="PF14338"/>
    </source>
</evidence>
<evidence type="ECO:0000256" key="1">
    <source>
        <dbReference type="SAM" id="MobiDB-lite"/>
    </source>
</evidence>
<proteinExistence type="predicted"/>
<dbReference type="Pfam" id="PF04471">
    <property type="entry name" value="Mrr_cat"/>
    <property type="match status" value="1"/>
</dbReference>
<dbReference type="GO" id="GO:0003677">
    <property type="term" value="F:DNA binding"/>
    <property type="evidence" value="ECO:0007669"/>
    <property type="project" value="InterPro"/>
</dbReference>
<dbReference type="PANTHER" id="PTHR30015">
    <property type="entry name" value="MRR RESTRICTION SYSTEM PROTEIN"/>
    <property type="match status" value="1"/>
</dbReference>
<dbReference type="InterPro" id="IPR052906">
    <property type="entry name" value="Type_IV_Methyl-Rstrct_Enzyme"/>
</dbReference>
<organism evidence="4 5">
    <name type="scientific">Neoroseomonas marina</name>
    <dbReference type="NCBI Taxonomy" id="1232220"/>
    <lineage>
        <taxon>Bacteria</taxon>
        <taxon>Pseudomonadati</taxon>
        <taxon>Pseudomonadota</taxon>
        <taxon>Alphaproteobacteria</taxon>
        <taxon>Acetobacterales</taxon>
        <taxon>Acetobacteraceae</taxon>
        <taxon>Neoroseomonas</taxon>
    </lineage>
</organism>
<comment type="caution">
    <text evidence="4">The sequence shown here is derived from an EMBL/GenBank/DDBJ whole genome shotgun (WGS) entry which is preliminary data.</text>
</comment>
<feature type="region of interest" description="Disordered" evidence="1">
    <location>
        <begin position="115"/>
        <end position="141"/>
    </location>
</feature>
<dbReference type="AlphaFoldDB" id="A0A848EH96"/>
<dbReference type="Pfam" id="PF14338">
    <property type="entry name" value="Mrr_N"/>
    <property type="match status" value="1"/>
</dbReference>
<dbReference type="SUPFAM" id="SSF52980">
    <property type="entry name" value="Restriction endonuclease-like"/>
    <property type="match status" value="1"/>
</dbReference>
<accession>A0A848EH96</accession>
<dbReference type="Proteomes" id="UP000548582">
    <property type="component" value="Unassembled WGS sequence"/>
</dbReference>
<dbReference type="Gene3D" id="3.40.1350.10">
    <property type="match status" value="1"/>
</dbReference>
<name>A0A848EH96_9PROT</name>
<dbReference type="InterPro" id="IPR025745">
    <property type="entry name" value="Mrr-like_N_dom"/>
</dbReference>
<evidence type="ECO:0000313" key="5">
    <source>
        <dbReference type="Proteomes" id="UP000548582"/>
    </source>
</evidence>
<dbReference type="GO" id="GO:0015666">
    <property type="term" value="F:restriction endodeoxyribonuclease activity"/>
    <property type="evidence" value="ECO:0007669"/>
    <property type="project" value="TreeGrafter"/>
</dbReference>
<reference evidence="4 5" key="1">
    <citation type="submission" date="2020-03" db="EMBL/GenBank/DDBJ databases">
        <authorList>
            <person name="Sun Q."/>
        </authorList>
    </citation>
    <scope>NUCLEOTIDE SEQUENCE [LARGE SCALE GENOMIC DNA]</scope>
    <source>
        <strain evidence="4 5">JC162</strain>
    </source>
</reference>
<dbReference type="InterPro" id="IPR011856">
    <property type="entry name" value="tRNA_endonuc-like_dom_sf"/>
</dbReference>
<dbReference type="GO" id="GO:0009307">
    <property type="term" value="P:DNA restriction-modification system"/>
    <property type="evidence" value="ECO:0007669"/>
    <property type="project" value="InterPro"/>
</dbReference>
<keyword evidence="5" id="KW-1185">Reference proteome</keyword>
<evidence type="ECO:0000313" key="4">
    <source>
        <dbReference type="EMBL" id="NMJ42803.1"/>
    </source>
</evidence>
<dbReference type="InterPro" id="IPR007560">
    <property type="entry name" value="Restrct_endonuc_IV_Mrr"/>
</dbReference>
<feature type="compositionally biased region" description="Polar residues" evidence="1">
    <location>
        <begin position="117"/>
        <end position="133"/>
    </location>
</feature>
<dbReference type="InterPro" id="IPR011335">
    <property type="entry name" value="Restrct_endonuc-II-like"/>
</dbReference>
<dbReference type="PANTHER" id="PTHR30015:SF7">
    <property type="entry name" value="TYPE IV METHYL-DIRECTED RESTRICTION ENZYME ECOKMRR"/>
    <property type="match status" value="1"/>
</dbReference>
<dbReference type="EMBL" id="JABBKX010000005">
    <property type="protein sequence ID" value="NMJ42803.1"/>
    <property type="molecule type" value="Genomic_DNA"/>
</dbReference>